<dbReference type="EMBL" id="MU856131">
    <property type="protein sequence ID" value="KAK3897556.1"/>
    <property type="molecule type" value="Genomic_DNA"/>
</dbReference>
<feature type="region of interest" description="Disordered" evidence="1">
    <location>
        <begin position="454"/>
        <end position="597"/>
    </location>
</feature>
<evidence type="ECO:0000256" key="1">
    <source>
        <dbReference type="SAM" id="MobiDB-lite"/>
    </source>
</evidence>
<name>A0AAN6MAX4_9PEZI</name>
<organism evidence="2 3">
    <name type="scientific">Staphylotrichum tortipilum</name>
    <dbReference type="NCBI Taxonomy" id="2831512"/>
    <lineage>
        <taxon>Eukaryota</taxon>
        <taxon>Fungi</taxon>
        <taxon>Dikarya</taxon>
        <taxon>Ascomycota</taxon>
        <taxon>Pezizomycotina</taxon>
        <taxon>Sordariomycetes</taxon>
        <taxon>Sordariomycetidae</taxon>
        <taxon>Sordariales</taxon>
        <taxon>Chaetomiaceae</taxon>
        <taxon>Staphylotrichum</taxon>
    </lineage>
</organism>
<feature type="region of interest" description="Disordered" evidence="1">
    <location>
        <begin position="1"/>
        <end position="38"/>
    </location>
</feature>
<reference evidence="2" key="2">
    <citation type="submission" date="2023-05" db="EMBL/GenBank/DDBJ databases">
        <authorList>
            <consortium name="Lawrence Berkeley National Laboratory"/>
            <person name="Steindorff A."/>
            <person name="Hensen N."/>
            <person name="Bonometti L."/>
            <person name="Westerberg I."/>
            <person name="Brannstrom I.O."/>
            <person name="Guillou S."/>
            <person name="Cros-Aarteil S."/>
            <person name="Calhoun S."/>
            <person name="Haridas S."/>
            <person name="Kuo A."/>
            <person name="Mondo S."/>
            <person name="Pangilinan J."/>
            <person name="Riley R."/>
            <person name="Labutti K."/>
            <person name="Andreopoulos B."/>
            <person name="Lipzen A."/>
            <person name="Chen C."/>
            <person name="Yanf M."/>
            <person name="Daum C."/>
            <person name="Ng V."/>
            <person name="Clum A."/>
            <person name="Ohm R."/>
            <person name="Martin F."/>
            <person name="Silar P."/>
            <person name="Natvig D."/>
            <person name="Lalanne C."/>
            <person name="Gautier V."/>
            <person name="Ament-Velasquez S.L."/>
            <person name="Kruys A."/>
            <person name="Hutchinson M.I."/>
            <person name="Powell A.J."/>
            <person name="Barry K."/>
            <person name="Miller A.N."/>
            <person name="Grigoriev I.V."/>
            <person name="Debuchy R."/>
            <person name="Gladieux P."/>
            <person name="Thoren M.H."/>
            <person name="Johannesson H."/>
        </authorList>
    </citation>
    <scope>NUCLEOTIDE SEQUENCE</scope>
    <source>
        <strain evidence="2">CBS 103.79</strain>
    </source>
</reference>
<comment type="caution">
    <text evidence="2">The sequence shown here is derived from an EMBL/GenBank/DDBJ whole genome shotgun (WGS) entry which is preliminary data.</text>
</comment>
<proteinExistence type="predicted"/>
<feature type="compositionally biased region" description="Polar residues" evidence="1">
    <location>
        <begin position="454"/>
        <end position="482"/>
    </location>
</feature>
<keyword evidence="3" id="KW-1185">Reference proteome</keyword>
<feature type="region of interest" description="Disordered" evidence="1">
    <location>
        <begin position="254"/>
        <end position="325"/>
    </location>
</feature>
<dbReference type="Proteomes" id="UP001303889">
    <property type="component" value="Unassembled WGS sequence"/>
</dbReference>
<sequence length="709" mass="77329">MAGRSRLRRASSVSSVSSVSSAESVDKPRRRRRRRWTKESAILKPRPVDGISDDWPCYVLTDAAIYRKDGITLANPLFVHLEGSVLVRGYLEGVDEVNKPNLVQQTVSSGYIEISHSDQYSISDEPVALWVSGAAGWFEIKPSTKYWPVYSQVHSAIDLYYSAYVAYETYNEACEGKPKAQRPKPPTFDDIYLKYALRSGGGILRHEVEALCGKWAGFLISHFDKEISLDWASTAFAKSLRSKHPDVLKRINDIAKGRVPTPPPPSLDSLDLGSPPPNPRSRSARESSRNSVGVIEKIRPPVKRSRSPQPKPPAKPNPRMTESPVPLPEKYKQFVRLPAAAPTTLPVGMPKAAPAPPIVPSASLSVADAESESPVNRLLGVLQKIAGANDVKKAAPSLIHSKVFFGCKIRHYGDAKAILAYYAKDLLPLLGPEWKGGRWHTWLVGVAKQPWTPTETLTADDIPSQTLRRAKTTKPTPSNTPAAQVPPTISLKSRLKKPAQDESDDDSDDGIGALGVAPPMRGRKSGKNAGLRPISTKKRPLADLDDQPTVGGRGRKSAKFSQPVSDQDDDMEDIDEASDDEAAVGGEPAPDPGLPVPEGAVRVVVVAERLPTTSPKGPDGTWTCDQEGCTYVVRAAREKEAQELVEAHFRDHKEQAAKINLALKESRGHMPINHLLSKIQALGKAAFSRKKETVDGKPVVAPVNRKLLI</sequence>
<feature type="compositionally biased region" description="Acidic residues" evidence="1">
    <location>
        <begin position="566"/>
        <end position="582"/>
    </location>
</feature>
<gene>
    <name evidence="2" type="ORF">C8A05DRAFT_38890</name>
</gene>
<feature type="compositionally biased region" description="Low complexity" evidence="1">
    <location>
        <begin position="10"/>
        <end position="23"/>
    </location>
</feature>
<evidence type="ECO:0000313" key="3">
    <source>
        <dbReference type="Proteomes" id="UP001303889"/>
    </source>
</evidence>
<protein>
    <submittedName>
        <fullName evidence="2">Uncharacterized protein</fullName>
    </submittedName>
</protein>
<dbReference type="AlphaFoldDB" id="A0AAN6MAX4"/>
<reference evidence="2" key="1">
    <citation type="journal article" date="2023" name="Mol. Phylogenet. Evol.">
        <title>Genome-scale phylogeny and comparative genomics of the fungal order Sordariales.</title>
        <authorList>
            <person name="Hensen N."/>
            <person name="Bonometti L."/>
            <person name="Westerberg I."/>
            <person name="Brannstrom I.O."/>
            <person name="Guillou S."/>
            <person name="Cros-Aarteil S."/>
            <person name="Calhoun S."/>
            <person name="Haridas S."/>
            <person name="Kuo A."/>
            <person name="Mondo S."/>
            <person name="Pangilinan J."/>
            <person name="Riley R."/>
            <person name="LaButti K."/>
            <person name="Andreopoulos B."/>
            <person name="Lipzen A."/>
            <person name="Chen C."/>
            <person name="Yan M."/>
            <person name="Daum C."/>
            <person name="Ng V."/>
            <person name="Clum A."/>
            <person name="Steindorff A."/>
            <person name="Ohm R.A."/>
            <person name="Martin F."/>
            <person name="Silar P."/>
            <person name="Natvig D.O."/>
            <person name="Lalanne C."/>
            <person name="Gautier V."/>
            <person name="Ament-Velasquez S.L."/>
            <person name="Kruys A."/>
            <person name="Hutchinson M.I."/>
            <person name="Powell A.J."/>
            <person name="Barry K."/>
            <person name="Miller A.N."/>
            <person name="Grigoriev I.V."/>
            <person name="Debuchy R."/>
            <person name="Gladieux P."/>
            <person name="Hiltunen Thoren M."/>
            <person name="Johannesson H."/>
        </authorList>
    </citation>
    <scope>NUCLEOTIDE SEQUENCE</scope>
    <source>
        <strain evidence="2">CBS 103.79</strain>
    </source>
</reference>
<accession>A0AAN6MAX4</accession>
<evidence type="ECO:0000313" key="2">
    <source>
        <dbReference type="EMBL" id="KAK3897556.1"/>
    </source>
</evidence>